<evidence type="ECO:0000256" key="3">
    <source>
        <dbReference type="ARBA" id="ARBA00022729"/>
    </source>
</evidence>
<dbReference type="PANTHER" id="PTHR10795">
    <property type="entry name" value="PROPROTEIN CONVERTASE SUBTILISIN/KEXIN"/>
    <property type="match status" value="1"/>
</dbReference>
<comment type="caution">
    <text evidence="6">The sequence shown here is derived from an EMBL/GenBank/DDBJ whole genome shotgun (WGS) entry which is preliminary data.</text>
</comment>
<organism evidence="6 7">
    <name type="scientific">Senna tora</name>
    <dbReference type="NCBI Taxonomy" id="362788"/>
    <lineage>
        <taxon>Eukaryota</taxon>
        <taxon>Viridiplantae</taxon>
        <taxon>Streptophyta</taxon>
        <taxon>Embryophyta</taxon>
        <taxon>Tracheophyta</taxon>
        <taxon>Spermatophyta</taxon>
        <taxon>Magnoliopsida</taxon>
        <taxon>eudicotyledons</taxon>
        <taxon>Gunneridae</taxon>
        <taxon>Pentapetalae</taxon>
        <taxon>rosids</taxon>
        <taxon>fabids</taxon>
        <taxon>Fabales</taxon>
        <taxon>Fabaceae</taxon>
        <taxon>Caesalpinioideae</taxon>
        <taxon>Cassia clade</taxon>
        <taxon>Senna</taxon>
    </lineage>
</organism>
<accession>A0A834WPD0</accession>
<feature type="domain" description="Subtilisin-like protease fibronectin type-III" evidence="5">
    <location>
        <begin position="90"/>
        <end position="187"/>
    </location>
</feature>
<dbReference type="InterPro" id="IPR037045">
    <property type="entry name" value="S8pro/Inhibitor_I9_sf"/>
</dbReference>
<dbReference type="GO" id="GO:0005576">
    <property type="term" value="C:extracellular region"/>
    <property type="evidence" value="ECO:0007669"/>
    <property type="project" value="UniProtKB-SubCell"/>
</dbReference>
<protein>
    <submittedName>
        <fullName evidence="6">Cucumisin-like</fullName>
    </submittedName>
</protein>
<evidence type="ECO:0000313" key="6">
    <source>
        <dbReference type="EMBL" id="KAF7831005.1"/>
    </source>
</evidence>
<dbReference type="Pfam" id="PF05922">
    <property type="entry name" value="Inhibitor_I9"/>
    <property type="match status" value="1"/>
</dbReference>
<evidence type="ECO:0000313" key="7">
    <source>
        <dbReference type="Proteomes" id="UP000634136"/>
    </source>
</evidence>
<evidence type="ECO:0000256" key="2">
    <source>
        <dbReference type="ARBA" id="ARBA00011073"/>
    </source>
</evidence>
<dbReference type="EMBL" id="JAAIUW010000005">
    <property type="protein sequence ID" value="KAF7831005.1"/>
    <property type="molecule type" value="Genomic_DNA"/>
</dbReference>
<evidence type="ECO:0000259" key="5">
    <source>
        <dbReference type="Pfam" id="PF17766"/>
    </source>
</evidence>
<dbReference type="InterPro" id="IPR045051">
    <property type="entry name" value="SBT"/>
</dbReference>
<comment type="subcellular location">
    <subcellularLocation>
        <location evidence="1">Secreted</location>
    </subcellularLocation>
</comment>
<dbReference type="OrthoDB" id="4803627at2759"/>
<reference evidence="6" key="1">
    <citation type="submission" date="2020-09" db="EMBL/GenBank/DDBJ databases">
        <title>Genome-Enabled Discovery of Anthraquinone Biosynthesis in Senna tora.</title>
        <authorList>
            <person name="Kang S.-H."/>
            <person name="Pandey R.P."/>
            <person name="Lee C.-M."/>
            <person name="Sim J.-S."/>
            <person name="Jeong J.-T."/>
            <person name="Choi B.-S."/>
            <person name="Jung M."/>
            <person name="Ginzburg D."/>
            <person name="Zhao K."/>
            <person name="Won S.Y."/>
            <person name="Oh T.-J."/>
            <person name="Yu Y."/>
            <person name="Kim N.-H."/>
            <person name="Lee O.R."/>
            <person name="Lee T.-H."/>
            <person name="Bashyal P."/>
            <person name="Kim T.-S."/>
            <person name="Lee W.-H."/>
            <person name="Kawkins C."/>
            <person name="Kim C.-K."/>
            <person name="Kim J.S."/>
            <person name="Ahn B.O."/>
            <person name="Rhee S.Y."/>
            <person name="Sohng J.K."/>
        </authorList>
    </citation>
    <scope>NUCLEOTIDE SEQUENCE</scope>
    <source>
        <tissue evidence="6">Leaf</tissue>
    </source>
</reference>
<keyword evidence="7" id="KW-1185">Reference proteome</keyword>
<dbReference type="AlphaFoldDB" id="A0A834WPD0"/>
<dbReference type="Gene3D" id="3.30.70.80">
    <property type="entry name" value="Peptidase S8 propeptide/proteinase inhibitor I9"/>
    <property type="match status" value="1"/>
</dbReference>
<dbReference type="Gene3D" id="2.60.40.2310">
    <property type="match status" value="1"/>
</dbReference>
<feature type="domain" description="Inhibitor I9" evidence="4">
    <location>
        <begin position="3"/>
        <end position="63"/>
    </location>
</feature>
<sequence length="190" mass="21197">MQTYIVYMGDHPKGTRVTKLHHMSMVQKVLGRNFAPEALLHSYKKSFNGFVARLTEDEAERMAGYSTKWLRSLTDDNSRCSNTQSETVWDFNLPSFALYRDVSGSFSSSFHRTVTNVGAAKSTYKARVIAPPSLSNIQVTPNVVSFSSLGEKKSFTLTIKGRIDGERASASLIWDDGTFQVRTPIVVYGP</sequence>
<evidence type="ECO:0000259" key="4">
    <source>
        <dbReference type="Pfam" id="PF05922"/>
    </source>
</evidence>
<dbReference type="Proteomes" id="UP000634136">
    <property type="component" value="Unassembled WGS sequence"/>
</dbReference>
<name>A0A834WPD0_9FABA</name>
<dbReference type="Pfam" id="PF17766">
    <property type="entry name" value="fn3_6"/>
    <property type="match status" value="1"/>
</dbReference>
<gene>
    <name evidence="6" type="ORF">G2W53_013338</name>
</gene>
<comment type="similarity">
    <text evidence="2">Belongs to the peptidase S8 family.</text>
</comment>
<dbReference type="InterPro" id="IPR010259">
    <property type="entry name" value="S8pro/Inhibitor_I9"/>
</dbReference>
<evidence type="ECO:0000256" key="1">
    <source>
        <dbReference type="ARBA" id="ARBA00004613"/>
    </source>
</evidence>
<keyword evidence="3" id="KW-0732">Signal</keyword>
<dbReference type="InterPro" id="IPR041469">
    <property type="entry name" value="Subtilisin-like_FN3"/>
</dbReference>
<proteinExistence type="inferred from homology"/>